<comment type="pathway">
    <text evidence="2">Carbohydrate acid metabolism; 2-dehydro-3-deoxy-D-gluconate degradation; D-glyceraldehyde 3-phosphate and pyruvate from 2-dehydro-3-deoxy-D-gluconate: step 2/2.</text>
</comment>
<dbReference type="Pfam" id="PF01081">
    <property type="entry name" value="Aldolase"/>
    <property type="match status" value="1"/>
</dbReference>
<evidence type="ECO:0000256" key="1">
    <source>
        <dbReference type="ARBA" id="ARBA00000654"/>
    </source>
</evidence>
<evidence type="ECO:0000313" key="9">
    <source>
        <dbReference type="EMBL" id="MBB4016341.1"/>
    </source>
</evidence>
<dbReference type="NCBIfam" id="NF004325">
    <property type="entry name" value="PRK05718.1"/>
    <property type="match status" value="1"/>
</dbReference>
<evidence type="ECO:0000256" key="4">
    <source>
        <dbReference type="ARBA" id="ARBA00011233"/>
    </source>
</evidence>
<dbReference type="PANTHER" id="PTHR30246:SF1">
    <property type="entry name" value="2-DEHYDRO-3-DEOXY-6-PHOSPHOGALACTONATE ALDOLASE-RELATED"/>
    <property type="match status" value="1"/>
</dbReference>
<dbReference type="NCBIfam" id="TIGR01182">
    <property type="entry name" value="eda"/>
    <property type="match status" value="1"/>
</dbReference>
<dbReference type="Proteomes" id="UP000577362">
    <property type="component" value="Unassembled WGS sequence"/>
</dbReference>
<keyword evidence="10" id="KW-1185">Reference proteome</keyword>
<dbReference type="EC" id="4.1.2.14" evidence="5"/>
<dbReference type="InterPro" id="IPR013785">
    <property type="entry name" value="Aldolase_TIM"/>
</dbReference>
<dbReference type="InterPro" id="IPR000887">
    <property type="entry name" value="Aldlse_KDPG_KHG"/>
</dbReference>
<reference evidence="9 10" key="1">
    <citation type="submission" date="2020-08" db="EMBL/GenBank/DDBJ databases">
        <title>Genomic Encyclopedia of Type Strains, Phase IV (KMG-IV): sequencing the most valuable type-strain genomes for metagenomic binning, comparative biology and taxonomic classification.</title>
        <authorList>
            <person name="Goeker M."/>
        </authorList>
    </citation>
    <scope>NUCLEOTIDE SEQUENCE [LARGE SCALE GENOMIC DNA]</scope>
    <source>
        <strain evidence="9 10">DSM 103737</strain>
    </source>
</reference>
<comment type="catalytic activity">
    <reaction evidence="1">
        <text>2-dehydro-3-deoxy-6-phospho-D-gluconate = D-glyceraldehyde 3-phosphate + pyruvate</text>
        <dbReference type="Rhea" id="RHEA:17089"/>
        <dbReference type="ChEBI" id="CHEBI:15361"/>
        <dbReference type="ChEBI" id="CHEBI:57569"/>
        <dbReference type="ChEBI" id="CHEBI:59776"/>
        <dbReference type="EC" id="4.1.2.14"/>
    </reaction>
</comment>
<accession>A0A840BSF8</accession>
<comment type="subunit">
    <text evidence="4">Homotrimer.</text>
</comment>
<keyword evidence="6 9" id="KW-0456">Lyase</keyword>
<name>A0A840BSF8_9HYPH</name>
<protein>
    <recommendedName>
        <fullName evidence="5">2-dehydro-3-deoxy-phosphogluconate aldolase</fullName>
        <ecNumber evidence="5">4.1.2.14</ecNumber>
    </recommendedName>
</protein>
<dbReference type="GO" id="GO:0008675">
    <property type="term" value="F:2-dehydro-3-deoxy-phosphogluconate aldolase activity"/>
    <property type="evidence" value="ECO:0007669"/>
    <property type="project" value="UniProtKB-EC"/>
</dbReference>
<dbReference type="EMBL" id="JACIEN010000001">
    <property type="protein sequence ID" value="MBB4016341.1"/>
    <property type="molecule type" value="Genomic_DNA"/>
</dbReference>
<evidence type="ECO:0000256" key="2">
    <source>
        <dbReference type="ARBA" id="ARBA00004736"/>
    </source>
</evidence>
<gene>
    <name evidence="9" type="ORF">GGR16_001347</name>
</gene>
<sequence length="214" mass="22040">MSDIHIERMKACGVIPVVSVPDAAAAVSLARALLDGGIDVIELTLRTEAGLAAIEAVARECPQMFVIAGTVVQPAQFAQVRDAGAKAVVSPGFSETLDDAAKAAGLPWLPGVATASEVMRAGERGRTALKFFPAEQAGGIAMIKALAGPFPKVVFCPTGGVNTANLGDYLSQKMVMCVGGTWLTPPAAVSAGDWAAIREEAAKARRRVDALRAA</sequence>
<dbReference type="AlphaFoldDB" id="A0A840BSF8"/>
<evidence type="ECO:0000256" key="5">
    <source>
        <dbReference type="ARBA" id="ARBA00013063"/>
    </source>
</evidence>
<evidence type="ECO:0000313" key="10">
    <source>
        <dbReference type="Proteomes" id="UP000577362"/>
    </source>
</evidence>
<dbReference type="InterPro" id="IPR031338">
    <property type="entry name" value="KDPG/KHG_AS_2"/>
</dbReference>
<comment type="similarity">
    <text evidence="3">Belongs to the KHG/KDPG aldolase family.</text>
</comment>
<keyword evidence="8" id="KW-0119">Carbohydrate metabolism</keyword>
<evidence type="ECO:0000256" key="3">
    <source>
        <dbReference type="ARBA" id="ARBA00006906"/>
    </source>
</evidence>
<keyword evidence="7" id="KW-0704">Schiff base</keyword>
<dbReference type="PROSITE" id="PS00159">
    <property type="entry name" value="ALDOLASE_KDPG_KHG_1"/>
    <property type="match status" value="1"/>
</dbReference>
<comment type="caution">
    <text evidence="9">The sequence shown here is derived from an EMBL/GenBank/DDBJ whole genome shotgun (WGS) entry which is preliminary data.</text>
</comment>
<proteinExistence type="inferred from homology"/>
<evidence type="ECO:0000256" key="7">
    <source>
        <dbReference type="ARBA" id="ARBA00023270"/>
    </source>
</evidence>
<evidence type="ECO:0000256" key="6">
    <source>
        <dbReference type="ARBA" id="ARBA00023239"/>
    </source>
</evidence>
<dbReference type="SUPFAM" id="SSF51569">
    <property type="entry name" value="Aldolase"/>
    <property type="match status" value="1"/>
</dbReference>
<dbReference type="RefSeq" id="WP_183316063.1">
    <property type="nucleotide sequence ID" value="NZ_JACIEN010000001.1"/>
</dbReference>
<dbReference type="CDD" id="cd00452">
    <property type="entry name" value="KDPG_aldolase"/>
    <property type="match status" value="1"/>
</dbReference>
<evidence type="ECO:0000256" key="8">
    <source>
        <dbReference type="ARBA" id="ARBA00023277"/>
    </source>
</evidence>
<dbReference type="Gene3D" id="3.20.20.70">
    <property type="entry name" value="Aldolase class I"/>
    <property type="match status" value="1"/>
</dbReference>
<dbReference type="InterPro" id="IPR031337">
    <property type="entry name" value="KDPG/KHG_AS_1"/>
</dbReference>
<organism evidence="9 10">
    <name type="scientific">Chelatococcus caeni</name>
    <dbReference type="NCBI Taxonomy" id="1348468"/>
    <lineage>
        <taxon>Bacteria</taxon>
        <taxon>Pseudomonadati</taxon>
        <taxon>Pseudomonadota</taxon>
        <taxon>Alphaproteobacteria</taxon>
        <taxon>Hyphomicrobiales</taxon>
        <taxon>Chelatococcaceae</taxon>
        <taxon>Chelatococcus</taxon>
    </lineage>
</organism>
<dbReference type="PANTHER" id="PTHR30246">
    <property type="entry name" value="2-KETO-3-DEOXY-6-PHOSPHOGLUCONATE ALDOLASE"/>
    <property type="match status" value="1"/>
</dbReference>
<dbReference type="PROSITE" id="PS00160">
    <property type="entry name" value="ALDOLASE_KDPG_KHG_2"/>
    <property type="match status" value="1"/>
</dbReference>